<proteinExistence type="predicted"/>
<feature type="compositionally biased region" description="Basic and acidic residues" evidence="1">
    <location>
        <begin position="499"/>
        <end position="515"/>
    </location>
</feature>
<dbReference type="STRING" id="765257.A0A0C9ZE62"/>
<dbReference type="OrthoDB" id="2587563at2759"/>
<reference evidence="4" key="2">
    <citation type="submission" date="2015-01" db="EMBL/GenBank/DDBJ databases">
        <title>Evolutionary Origins and Diversification of the Mycorrhizal Mutualists.</title>
        <authorList>
            <consortium name="DOE Joint Genome Institute"/>
            <consortium name="Mycorrhizal Genomics Consortium"/>
            <person name="Kohler A."/>
            <person name="Kuo A."/>
            <person name="Nagy L.G."/>
            <person name="Floudas D."/>
            <person name="Copeland A."/>
            <person name="Barry K.W."/>
            <person name="Cichocki N."/>
            <person name="Veneault-Fourrey C."/>
            <person name="LaButti K."/>
            <person name="Lindquist E.A."/>
            <person name="Lipzen A."/>
            <person name="Lundell T."/>
            <person name="Morin E."/>
            <person name="Murat C."/>
            <person name="Riley R."/>
            <person name="Ohm R."/>
            <person name="Sun H."/>
            <person name="Tunlid A."/>
            <person name="Henrissat B."/>
            <person name="Grigoriev I.V."/>
            <person name="Hibbett D.S."/>
            <person name="Martin F."/>
        </authorList>
    </citation>
    <scope>NUCLEOTIDE SEQUENCE [LARGE SCALE GENOMIC DNA]</scope>
    <source>
        <strain evidence="4">441</strain>
    </source>
</reference>
<dbReference type="GO" id="GO:0006368">
    <property type="term" value="P:transcription elongation by RNA polymerase II"/>
    <property type="evidence" value="ECO:0007669"/>
    <property type="project" value="InterPro"/>
</dbReference>
<protein>
    <recommendedName>
        <fullName evidence="2">RNA polymerase II elongation factor ELL N-terminal domain-containing protein</fullName>
    </recommendedName>
</protein>
<feature type="region of interest" description="Disordered" evidence="1">
    <location>
        <begin position="302"/>
        <end position="681"/>
    </location>
</feature>
<keyword evidence="4" id="KW-1185">Reference proteome</keyword>
<dbReference type="Pfam" id="PF10390">
    <property type="entry name" value="ELL"/>
    <property type="match status" value="1"/>
</dbReference>
<dbReference type="EMBL" id="KN833695">
    <property type="protein sequence ID" value="KIK27576.1"/>
    <property type="molecule type" value="Genomic_DNA"/>
</dbReference>
<evidence type="ECO:0000313" key="4">
    <source>
        <dbReference type="Proteomes" id="UP000054018"/>
    </source>
</evidence>
<feature type="compositionally biased region" description="Polar residues" evidence="1">
    <location>
        <begin position="322"/>
        <end position="334"/>
    </location>
</feature>
<evidence type="ECO:0000313" key="3">
    <source>
        <dbReference type="EMBL" id="KIK27576.1"/>
    </source>
</evidence>
<dbReference type="SUPFAM" id="SSF46785">
    <property type="entry name" value="Winged helix' DNA-binding domain"/>
    <property type="match status" value="1"/>
</dbReference>
<feature type="region of interest" description="Disordered" evidence="1">
    <location>
        <begin position="170"/>
        <end position="195"/>
    </location>
</feature>
<feature type="compositionally biased region" description="Basic and acidic residues" evidence="1">
    <location>
        <begin position="602"/>
        <end position="616"/>
    </location>
</feature>
<feature type="compositionally biased region" description="Pro residues" evidence="1">
    <location>
        <begin position="310"/>
        <end position="320"/>
    </location>
</feature>
<feature type="compositionally biased region" description="Polar residues" evidence="1">
    <location>
        <begin position="386"/>
        <end position="399"/>
    </location>
</feature>
<dbReference type="InterPro" id="IPR019464">
    <property type="entry name" value="ELL_N"/>
</dbReference>
<dbReference type="AlphaFoldDB" id="A0A0C9ZE62"/>
<sequence>MPLPDTGPLSLHSGLGNAVQSKPKQAMIVRLSAETLEALEAFPNHPEMHFDFGDNPGIYIGETFYAMRAQQESSSHEIYLRTSSAAKPNAPLKLYANVIGKFMVERQLVAKVTDGVRQRTLEAKKAHSERQAILLEQPPIPTPATKHAKRKTPGSGTVIKKAVAPVDQLRVPSTSSAPLRKVSPLPQNPPSSRANADVRRRLVHCLAIQPRLSDDAVRMVGGANISVQAREELLRLLEEVAEQTPVKKGDRSPRPWTLKTQTWTEVRPYEWPKLTETERTNMARHARMALKALKIPESDPAWHNVRYRQPGPPPSAPPPSSQFTTVPSAPQQSEAKPPVISKDVKQKARIDGSRAKGEISMKDESAKVSASRPAIPKRDQVEKHTSSVLDGSGTKSATSRRLPGSGYQAKKTSQPSALTAQAPTEKISASSSDPRPTQRQPLPASLPKKPASPLPPLAGTQARKTVALPHKTVKRDDQVDLEREREREQRERAKRKEAKLREREHEKEKLGREKGTAAPGFKRKTTTLEPEGARDEGRTSRLAPPPKKRRVEDYSSSTVTSSSSKSQEHQEPRRPKERELIDPPLKVKEESTTPLRGLSSSQDRRSPSPSKVERPKTNGPSTKMRRKSPIYTSSEDEGEIPQPMLQARRTSLPPAPTGMDLGTNGNESRHRSRTSLPLPTDHAALRARYRTSYAKYLDAFSKIVTQKQHIEAMLNGESESDIDLMDPDEHMKLRMEHNALKEELERIQGAYKGTSSSPSE</sequence>
<feature type="compositionally biased region" description="Basic and acidic residues" evidence="1">
    <location>
        <begin position="376"/>
        <end position="385"/>
    </location>
</feature>
<feature type="compositionally biased region" description="Polar residues" evidence="1">
    <location>
        <begin position="410"/>
        <end position="440"/>
    </location>
</feature>
<feature type="compositionally biased region" description="Low complexity" evidence="1">
    <location>
        <begin position="555"/>
        <end position="565"/>
    </location>
</feature>
<organism evidence="3 4">
    <name type="scientific">Pisolithus microcarpus 441</name>
    <dbReference type="NCBI Taxonomy" id="765257"/>
    <lineage>
        <taxon>Eukaryota</taxon>
        <taxon>Fungi</taxon>
        <taxon>Dikarya</taxon>
        <taxon>Basidiomycota</taxon>
        <taxon>Agaricomycotina</taxon>
        <taxon>Agaricomycetes</taxon>
        <taxon>Agaricomycetidae</taxon>
        <taxon>Boletales</taxon>
        <taxon>Sclerodermatineae</taxon>
        <taxon>Pisolithaceae</taxon>
        <taxon>Pisolithus</taxon>
    </lineage>
</organism>
<evidence type="ECO:0000259" key="2">
    <source>
        <dbReference type="Pfam" id="PF10390"/>
    </source>
</evidence>
<feature type="compositionally biased region" description="Basic and acidic residues" evidence="1">
    <location>
        <begin position="566"/>
        <end position="591"/>
    </location>
</feature>
<dbReference type="Gene3D" id="1.10.10.2670">
    <property type="entry name" value="E3 ubiquitin-protein ligase"/>
    <property type="match status" value="1"/>
</dbReference>
<dbReference type="GO" id="GO:0008023">
    <property type="term" value="C:transcription elongation factor complex"/>
    <property type="evidence" value="ECO:0007669"/>
    <property type="project" value="InterPro"/>
</dbReference>
<evidence type="ECO:0000256" key="1">
    <source>
        <dbReference type="SAM" id="MobiDB-lite"/>
    </source>
</evidence>
<reference evidence="3 4" key="1">
    <citation type="submission" date="2014-04" db="EMBL/GenBank/DDBJ databases">
        <authorList>
            <consortium name="DOE Joint Genome Institute"/>
            <person name="Kuo A."/>
            <person name="Kohler A."/>
            <person name="Costa M.D."/>
            <person name="Nagy L.G."/>
            <person name="Floudas D."/>
            <person name="Copeland A."/>
            <person name="Barry K.W."/>
            <person name="Cichocki N."/>
            <person name="Veneault-Fourrey C."/>
            <person name="LaButti K."/>
            <person name="Lindquist E.A."/>
            <person name="Lipzen A."/>
            <person name="Lundell T."/>
            <person name="Morin E."/>
            <person name="Murat C."/>
            <person name="Sun H."/>
            <person name="Tunlid A."/>
            <person name="Henrissat B."/>
            <person name="Grigoriev I.V."/>
            <person name="Hibbett D.S."/>
            <person name="Martin F."/>
            <person name="Nordberg H.P."/>
            <person name="Cantor M.N."/>
            <person name="Hua S.X."/>
        </authorList>
    </citation>
    <scope>NUCLEOTIDE SEQUENCE [LARGE SCALE GENOMIC DNA]</scope>
    <source>
        <strain evidence="3 4">441</strain>
    </source>
</reference>
<dbReference type="InterPro" id="IPR036390">
    <property type="entry name" value="WH_DNA-bd_sf"/>
</dbReference>
<dbReference type="HOGENOM" id="CLU_012434_0_0_1"/>
<feature type="domain" description="RNA polymerase II elongation factor ELL N-terminal" evidence="2">
    <location>
        <begin position="115"/>
        <end position="285"/>
    </location>
</feature>
<feature type="compositionally biased region" description="Basic and acidic residues" evidence="1">
    <location>
        <begin position="474"/>
        <end position="491"/>
    </location>
</feature>
<dbReference type="InterPro" id="IPR042065">
    <property type="entry name" value="E3_ELL-like"/>
</dbReference>
<feature type="compositionally biased region" description="Basic and acidic residues" evidence="1">
    <location>
        <begin position="342"/>
        <end position="366"/>
    </location>
</feature>
<dbReference type="Proteomes" id="UP000054018">
    <property type="component" value="Unassembled WGS sequence"/>
</dbReference>
<name>A0A0C9ZE62_9AGAM</name>
<gene>
    <name evidence="3" type="ORF">PISMIDRAFT_8008</name>
</gene>
<accession>A0A0C9ZE62</accession>